<keyword evidence="2" id="KW-1185">Reference proteome</keyword>
<evidence type="ECO:0000313" key="3">
    <source>
        <dbReference type="RefSeq" id="XP_018016287.1"/>
    </source>
</evidence>
<reference evidence="3" key="1">
    <citation type="submission" date="2025-08" db="UniProtKB">
        <authorList>
            <consortium name="RefSeq"/>
        </authorList>
    </citation>
    <scope>IDENTIFICATION</scope>
    <source>
        <tissue evidence="3">Whole organism</tissue>
    </source>
</reference>
<sequence length="369" mass="40409">MQIFVAFAVIVQALATPAIQDPTRLRTRTPYFPNIGHPHAGPVQAIPQFYPTASLKVAGNHAHSDKIFREIPQFYPVASLTGNPSNFENNLRTITEFDPIASLAEAGNPSKYDGGLEKVQSSNYFPYANVYSNLPALNFVSSSLPSAVPGAAPITYSAGSIVPFLSAFANGYPNSFRAVNFPQSNFLEENELLKAYGNKNVFIPKNKASEYESQFDLTSQYSTPFHALGANTIDRFGYENEAIPLKNHFYDDDQDVDDDDEVDDYDEDVSSSVHHQRNLAFAKTQPFSFGQNLFTHGRQSLNSPASQLPGSTQYFIPQEQLFSSHGVHKSIPLAHGKVPASHIGSHTGLIAKPYAGVHPAAVPGTHRHL</sequence>
<gene>
    <name evidence="3" type="primary">LOC108673030</name>
</gene>
<dbReference type="GeneID" id="108673030"/>
<proteinExistence type="predicted"/>
<dbReference type="Proteomes" id="UP000694843">
    <property type="component" value="Unplaced"/>
</dbReference>
<evidence type="ECO:0000256" key="1">
    <source>
        <dbReference type="SAM" id="SignalP"/>
    </source>
</evidence>
<dbReference type="RefSeq" id="XP_018016287.1">
    <property type="nucleotide sequence ID" value="XM_018160798.2"/>
</dbReference>
<dbReference type="KEGG" id="hazt:108673030"/>
<dbReference type="AlphaFoldDB" id="A0A8B7NRE8"/>
<name>A0A8B7NRE8_HYAAZ</name>
<feature type="signal peptide" evidence="1">
    <location>
        <begin position="1"/>
        <end position="15"/>
    </location>
</feature>
<keyword evidence="1" id="KW-0732">Signal</keyword>
<accession>A0A8B7NRE8</accession>
<organism evidence="2 3">
    <name type="scientific">Hyalella azteca</name>
    <name type="common">Amphipod</name>
    <dbReference type="NCBI Taxonomy" id="294128"/>
    <lineage>
        <taxon>Eukaryota</taxon>
        <taxon>Metazoa</taxon>
        <taxon>Ecdysozoa</taxon>
        <taxon>Arthropoda</taxon>
        <taxon>Crustacea</taxon>
        <taxon>Multicrustacea</taxon>
        <taxon>Malacostraca</taxon>
        <taxon>Eumalacostraca</taxon>
        <taxon>Peracarida</taxon>
        <taxon>Amphipoda</taxon>
        <taxon>Senticaudata</taxon>
        <taxon>Talitrida</taxon>
        <taxon>Talitroidea</taxon>
        <taxon>Hyalellidae</taxon>
        <taxon>Hyalella</taxon>
    </lineage>
</organism>
<protein>
    <submittedName>
        <fullName evidence="3">Uncharacterized protein LOC108673030</fullName>
    </submittedName>
</protein>
<feature type="chain" id="PRO_5034265441" evidence="1">
    <location>
        <begin position="16"/>
        <end position="369"/>
    </location>
</feature>
<evidence type="ECO:0000313" key="2">
    <source>
        <dbReference type="Proteomes" id="UP000694843"/>
    </source>
</evidence>